<evidence type="ECO:0000313" key="3">
    <source>
        <dbReference type="EMBL" id="QRC92388.1"/>
    </source>
</evidence>
<dbReference type="PANTHER" id="PTHR42085">
    <property type="entry name" value="F-BOX DOMAIN-CONTAINING PROTEIN"/>
    <property type="match status" value="1"/>
</dbReference>
<dbReference type="InterPro" id="IPR056632">
    <property type="entry name" value="DUF7730"/>
</dbReference>
<sequence>MKYPYVQAQTRPQVPPRDYFTQTPTVSNPHPTATTMSTSLRLVRHQNQDASSPFMDLPAEIRCEIYKYLLTVEHGAGFAIISVQEFRYRATIRELRRGGSPSISRDRKEQVMTGFQIFPTSVPAFKSLFKYNGEDNPLLHVDILRACRQVHHEAQSIIYDCNSFSIDPYELPINVPLHRQFPDGWVLSKIRYIRLELGYSDRQGCPRSSRAYGRWSTFLLLPALREVHFLIRFRDRLPYNAEKTWDLSTFHGKTIRGIVAAILHSIKLSGASLFQAGVTEGDKEDFATMEQVSQLMTELEDIRGTDAELWKNDMECMGQSENYRISRGEVIPPPRMNEMVKKR</sequence>
<dbReference type="VEuPathDB" id="FungiDB:JI435_025030"/>
<accession>A0A7U2EV02</accession>
<evidence type="ECO:0000259" key="2">
    <source>
        <dbReference type="Pfam" id="PF24864"/>
    </source>
</evidence>
<feature type="compositionally biased region" description="Polar residues" evidence="1">
    <location>
        <begin position="20"/>
        <end position="32"/>
    </location>
</feature>
<dbReference type="InterPro" id="IPR038883">
    <property type="entry name" value="AN11006-like"/>
</dbReference>
<organism evidence="3 4">
    <name type="scientific">Phaeosphaeria nodorum (strain SN15 / ATCC MYA-4574 / FGSC 10173)</name>
    <name type="common">Glume blotch fungus</name>
    <name type="synonym">Parastagonospora nodorum</name>
    <dbReference type="NCBI Taxonomy" id="321614"/>
    <lineage>
        <taxon>Eukaryota</taxon>
        <taxon>Fungi</taxon>
        <taxon>Dikarya</taxon>
        <taxon>Ascomycota</taxon>
        <taxon>Pezizomycotina</taxon>
        <taxon>Dothideomycetes</taxon>
        <taxon>Pleosporomycetidae</taxon>
        <taxon>Pleosporales</taxon>
        <taxon>Pleosporineae</taxon>
        <taxon>Phaeosphaeriaceae</taxon>
        <taxon>Parastagonospora</taxon>
    </lineage>
</organism>
<reference evidence="4" key="1">
    <citation type="journal article" date="2021" name="BMC Genomics">
        <title>Chromosome-level genome assembly and manually-curated proteome of model necrotroph Parastagonospora nodorum Sn15 reveals a genome-wide trove of candidate effector homologs, and redundancy of virulence-related functions within an accessory chromosome.</title>
        <authorList>
            <person name="Bertazzoni S."/>
            <person name="Jones D.A.B."/>
            <person name="Phan H.T."/>
            <person name="Tan K.-C."/>
            <person name="Hane J.K."/>
        </authorList>
    </citation>
    <scope>NUCLEOTIDE SEQUENCE [LARGE SCALE GENOMIC DNA]</scope>
    <source>
        <strain evidence="4">SN15 / ATCC MYA-4574 / FGSC 10173)</strain>
    </source>
</reference>
<dbReference type="PANTHER" id="PTHR42085:SF1">
    <property type="entry name" value="F-BOX DOMAIN-CONTAINING PROTEIN"/>
    <property type="match status" value="1"/>
</dbReference>
<dbReference type="EMBL" id="CP069024">
    <property type="protein sequence ID" value="QRC92388.1"/>
    <property type="molecule type" value="Genomic_DNA"/>
</dbReference>
<protein>
    <recommendedName>
        <fullName evidence="2">DUF7730 domain-containing protein</fullName>
    </recommendedName>
</protein>
<feature type="domain" description="DUF7730" evidence="2">
    <location>
        <begin position="47"/>
        <end position="196"/>
    </location>
</feature>
<gene>
    <name evidence="3" type="ORF">JI435_025030</name>
</gene>
<dbReference type="Proteomes" id="UP000663193">
    <property type="component" value="Chromosome 2"/>
</dbReference>
<evidence type="ECO:0000313" key="4">
    <source>
        <dbReference type="Proteomes" id="UP000663193"/>
    </source>
</evidence>
<keyword evidence="4" id="KW-1185">Reference proteome</keyword>
<dbReference type="OrthoDB" id="3797964at2759"/>
<evidence type="ECO:0000256" key="1">
    <source>
        <dbReference type="SAM" id="MobiDB-lite"/>
    </source>
</evidence>
<proteinExistence type="predicted"/>
<name>A0A7U2EV02_PHANO</name>
<feature type="region of interest" description="Disordered" evidence="1">
    <location>
        <begin position="1"/>
        <end position="32"/>
    </location>
</feature>
<dbReference type="AlphaFoldDB" id="A0A7U2EV02"/>
<dbReference type="Pfam" id="PF24864">
    <property type="entry name" value="DUF7730"/>
    <property type="match status" value="1"/>
</dbReference>